<proteinExistence type="predicted"/>
<evidence type="ECO:0000313" key="1">
    <source>
        <dbReference type="EMBL" id="GBL78748.1"/>
    </source>
</evidence>
<dbReference type="Proteomes" id="UP000499080">
    <property type="component" value="Unassembled WGS sequence"/>
</dbReference>
<gene>
    <name evidence="1" type="ORF">AVEN_236631_1</name>
</gene>
<dbReference type="AlphaFoldDB" id="A0A4Y2AG31"/>
<sequence>MPRLHSGAAHWVMCSRTLHSPEAILKGKVAFSGTVNCAFICCKTFPECASNISAASWATVWNLQQPVQRNCCRCLLTRHAIGLVDYLS</sequence>
<reference evidence="1 2" key="1">
    <citation type="journal article" date="2019" name="Sci. Rep.">
        <title>Orb-weaving spider Araneus ventricosus genome elucidates the spidroin gene catalogue.</title>
        <authorList>
            <person name="Kono N."/>
            <person name="Nakamura H."/>
            <person name="Ohtoshi R."/>
            <person name="Moran D.A.P."/>
            <person name="Shinohara A."/>
            <person name="Yoshida Y."/>
            <person name="Fujiwara M."/>
            <person name="Mori M."/>
            <person name="Tomita M."/>
            <person name="Arakawa K."/>
        </authorList>
    </citation>
    <scope>NUCLEOTIDE SEQUENCE [LARGE SCALE GENOMIC DNA]</scope>
</reference>
<evidence type="ECO:0000313" key="2">
    <source>
        <dbReference type="Proteomes" id="UP000499080"/>
    </source>
</evidence>
<organism evidence="1 2">
    <name type="scientific">Araneus ventricosus</name>
    <name type="common">Orbweaver spider</name>
    <name type="synonym">Epeira ventricosa</name>
    <dbReference type="NCBI Taxonomy" id="182803"/>
    <lineage>
        <taxon>Eukaryota</taxon>
        <taxon>Metazoa</taxon>
        <taxon>Ecdysozoa</taxon>
        <taxon>Arthropoda</taxon>
        <taxon>Chelicerata</taxon>
        <taxon>Arachnida</taxon>
        <taxon>Araneae</taxon>
        <taxon>Araneomorphae</taxon>
        <taxon>Entelegynae</taxon>
        <taxon>Araneoidea</taxon>
        <taxon>Araneidae</taxon>
        <taxon>Araneus</taxon>
    </lineage>
</organism>
<protein>
    <submittedName>
        <fullName evidence="1">Uncharacterized protein</fullName>
    </submittedName>
</protein>
<accession>A0A4Y2AG31</accession>
<dbReference type="EMBL" id="BGPR01156377">
    <property type="protein sequence ID" value="GBL78748.1"/>
    <property type="molecule type" value="Genomic_DNA"/>
</dbReference>
<keyword evidence="2" id="KW-1185">Reference proteome</keyword>
<name>A0A4Y2AG31_ARAVE</name>
<comment type="caution">
    <text evidence="1">The sequence shown here is derived from an EMBL/GenBank/DDBJ whole genome shotgun (WGS) entry which is preliminary data.</text>
</comment>